<dbReference type="EMBL" id="HF582854">
    <property type="protein sequence ID" value="CCQ35491.1"/>
    <property type="molecule type" value="Genomic_DNA"/>
</dbReference>
<dbReference type="GeneID" id="14650627"/>
<organism evidence="1 2">
    <name type="scientific">Natronomonas moolapensis (strain DSM 18674 / CECT 7526 / JCM 14361 / 8.8.11)</name>
    <dbReference type="NCBI Taxonomy" id="268739"/>
    <lineage>
        <taxon>Archaea</taxon>
        <taxon>Methanobacteriati</taxon>
        <taxon>Methanobacteriota</taxon>
        <taxon>Stenosarchaea group</taxon>
        <taxon>Halobacteria</taxon>
        <taxon>Halobacteriales</taxon>
        <taxon>Natronomonadaceae</taxon>
        <taxon>Natronomonas</taxon>
    </lineage>
</organism>
<evidence type="ECO:0000313" key="1">
    <source>
        <dbReference type="EMBL" id="CCQ35491.1"/>
    </source>
</evidence>
<dbReference type="Proteomes" id="UP000011867">
    <property type="component" value="Chromosome"/>
</dbReference>
<keyword evidence="2" id="KW-1185">Reference proteome</keyword>
<dbReference type="RefSeq" id="WP_015408339.1">
    <property type="nucleotide sequence ID" value="NC_020388.1"/>
</dbReference>
<gene>
    <name evidence="1" type="ordered locus">Nmlp_1282</name>
</gene>
<evidence type="ECO:0000313" key="2">
    <source>
        <dbReference type="Proteomes" id="UP000011867"/>
    </source>
</evidence>
<reference evidence="1 2" key="1">
    <citation type="journal article" date="2013" name="Genome Announc.">
        <title>Genome of the haloarchaeon Natronomonas moolapensis, a neutrophilic member of a previously haloalkaliphilic genus.</title>
        <authorList>
            <person name="Dyall-Smith M.L."/>
            <person name="Pfeiffer F."/>
            <person name="Oberwinkler T."/>
            <person name="Klee K."/>
            <person name="Rampp M."/>
            <person name="Palm P."/>
            <person name="Gross K."/>
            <person name="Schuster S.C."/>
            <person name="Oesterhelt D."/>
        </authorList>
    </citation>
    <scope>NUCLEOTIDE SEQUENCE [LARGE SCALE GENOMIC DNA]</scope>
    <source>
        <strain evidence="2">DSM 18674 / JCM 14361 / 8.8.11</strain>
    </source>
</reference>
<dbReference type="AlphaFoldDB" id="M1XNK1"/>
<sequence>MTQAIPRLDDDLGFETVKQRITEMIDEIEQETESSLNEDEKLEVASEMMGSFTPDELADGAGVSANRAQQKTDYWLAIGTVEAGTTTEHGHVAYRVVPDPT</sequence>
<proteinExistence type="predicted"/>
<dbReference type="HOGENOM" id="CLU_2285117_0_0_2"/>
<name>M1XNK1_NATM8</name>
<dbReference type="KEGG" id="nmo:Nmlp_1282"/>
<protein>
    <submittedName>
        <fullName evidence="1">Uncharacterized protein</fullName>
    </submittedName>
</protein>
<dbReference type="OrthoDB" id="379089at2157"/>
<accession>M1XNK1</accession>
<dbReference type="STRING" id="268739.Nmlp_1282"/>